<dbReference type="EMBL" id="JALAAR010000007">
    <property type="protein sequence ID" value="MEH8017584.1"/>
    <property type="molecule type" value="Genomic_DNA"/>
</dbReference>
<dbReference type="SUPFAM" id="SSF56801">
    <property type="entry name" value="Acetyl-CoA synthetase-like"/>
    <property type="match status" value="1"/>
</dbReference>
<gene>
    <name evidence="2" type="ORF">MN202_10080</name>
</gene>
<dbReference type="PANTHER" id="PTHR24096:SF267">
    <property type="entry name" value="MALONATE--COA LIGASE ACSF3, MITOCHONDRIAL"/>
    <property type="match status" value="1"/>
</dbReference>
<dbReference type="InterPro" id="IPR020845">
    <property type="entry name" value="AMP-binding_CS"/>
</dbReference>
<evidence type="ECO:0000259" key="1">
    <source>
        <dbReference type="Pfam" id="PF00501"/>
    </source>
</evidence>
<sequence>MSYHSNLAALKKLLANQNERLSVSSLLDVTAELHGDKSIFFQLSEQQLESTAAWSALSLKRQVNIRSNILKNKYRISRYQRVGILLSNSMEYHLWFQAIVRAGGIAVPMNGGFDKTELDEYLAQTGVKLLITESCIWQGEAPSQYIDNYISLDNKNLDARGCYLADAAKNETDEFSAVKLSPDDVVLIVHTSGTTGLPKPVIHTDSTLVAVLLSNSKAVFTSKDERMMLVMPCNHWISHCAFIVTLVSSDQTWWLVKQYSAKFILSNIDQYNITSFVSFAGNYARMYNEGLDNYRLDSIKMWVSVADVSYEVHQRAFVQKGALLRVFGKVIVKSLFIDLLGSSETGVPALMRSISSYSNRFGRYLGKPINNSLQVNVVDEYGNEVAVNQPGRLVVSGPTVFKGYWNNSEKMLGVFHDNCWWTGDIVYKDKRGRFYHLDRGVNLIQTNSGQVSSLALEEQIIKVAGVLNACVLGVKLNDADSQAVTCVIQSNVRADAYASIVSAIKECELARDIKHFVFTLSDFPRGLTGKVLKRQLKSEVALLLQQRGDEIVHNFSVI</sequence>
<feature type="domain" description="AMP-dependent synthetase/ligase" evidence="1">
    <location>
        <begin position="49"/>
        <end position="405"/>
    </location>
</feature>
<dbReference type="RefSeq" id="WP_335735995.1">
    <property type="nucleotide sequence ID" value="NZ_JALAAR010000007.1"/>
</dbReference>
<dbReference type="Gene3D" id="3.30.300.30">
    <property type="match status" value="1"/>
</dbReference>
<evidence type="ECO:0000313" key="3">
    <source>
        <dbReference type="Proteomes" id="UP001375382"/>
    </source>
</evidence>
<keyword evidence="2" id="KW-0436">Ligase</keyword>
<dbReference type="InterPro" id="IPR045851">
    <property type="entry name" value="AMP-bd_C_sf"/>
</dbReference>
<dbReference type="PANTHER" id="PTHR24096">
    <property type="entry name" value="LONG-CHAIN-FATTY-ACID--COA LIGASE"/>
    <property type="match status" value="1"/>
</dbReference>
<dbReference type="Proteomes" id="UP001375382">
    <property type="component" value="Unassembled WGS sequence"/>
</dbReference>
<dbReference type="Gene3D" id="3.40.50.12780">
    <property type="entry name" value="N-terminal domain of ligase-like"/>
    <property type="match status" value="1"/>
</dbReference>
<comment type="caution">
    <text evidence="2">The sequence shown here is derived from an EMBL/GenBank/DDBJ whole genome shotgun (WGS) entry which is preliminary data.</text>
</comment>
<dbReference type="InterPro" id="IPR000873">
    <property type="entry name" value="AMP-dep_synth/lig_dom"/>
</dbReference>
<name>A0ABU8C729_9GAMM</name>
<dbReference type="PROSITE" id="PS00455">
    <property type="entry name" value="AMP_BINDING"/>
    <property type="match status" value="1"/>
</dbReference>
<dbReference type="InterPro" id="IPR042099">
    <property type="entry name" value="ANL_N_sf"/>
</dbReference>
<protein>
    <submittedName>
        <fullName evidence="2">Acyl--CoA ligase</fullName>
    </submittedName>
</protein>
<dbReference type="CDD" id="cd04433">
    <property type="entry name" value="AFD_class_I"/>
    <property type="match status" value="1"/>
</dbReference>
<dbReference type="GO" id="GO:0016874">
    <property type="term" value="F:ligase activity"/>
    <property type="evidence" value="ECO:0007669"/>
    <property type="project" value="UniProtKB-KW"/>
</dbReference>
<dbReference type="Pfam" id="PF00501">
    <property type="entry name" value="AMP-binding"/>
    <property type="match status" value="1"/>
</dbReference>
<keyword evidence="3" id="KW-1185">Reference proteome</keyword>
<organism evidence="2 3">
    <name type="scientific">Rheinheimera muenzenbergensis</name>
    <dbReference type="NCBI Taxonomy" id="1193628"/>
    <lineage>
        <taxon>Bacteria</taxon>
        <taxon>Pseudomonadati</taxon>
        <taxon>Pseudomonadota</taxon>
        <taxon>Gammaproteobacteria</taxon>
        <taxon>Chromatiales</taxon>
        <taxon>Chromatiaceae</taxon>
        <taxon>Rheinheimera</taxon>
    </lineage>
</organism>
<evidence type="ECO:0000313" key="2">
    <source>
        <dbReference type="EMBL" id="MEH8017584.1"/>
    </source>
</evidence>
<accession>A0ABU8C729</accession>
<proteinExistence type="predicted"/>
<reference evidence="2 3" key="1">
    <citation type="journal article" date="2023" name="Ecotoxicol. Environ. Saf.">
        <title>Mercury remediation potential of mercury-resistant strain Rheinheimera metallidurans sp. nov. isolated from a municipal waste dumping site.</title>
        <authorList>
            <person name="Yadav V."/>
            <person name="Manjhi A."/>
            <person name="Vadakedath N."/>
        </authorList>
    </citation>
    <scope>NUCLEOTIDE SEQUENCE [LARGE SCALE GENOMIC DNA]</scope>
    <source>
        <strain evidence="2 3">E-49</strain>
    </source>
</reference>